<dbReference type="GO" id="GO:0009986">
    <property type="term" value="C:cell surface"/>
    <property type="evidence" value="ECO:0007669"/>
    <property type="project" value="UniProtKB-SubCell"/>
</dbReference>
<name>A0A0R1WND2_9LACO</name>
<keyword evidence="3" id="KW-1003">Cell membrane</keyword>
<evidence type="ECO:0000313" key="11">
    <source>
        <dbReference type="EMBL" id="KRM19247.1"/>
    </source>
</evidence>
<dbReference type="Gene3D" id="3.30.700.10">
    <property type="entry name" value="Glycoprotein, Type 4 Pilin"/>
    <property type="match status" value="1"/>
</dbReference>
<keyword evidence="7 10" id="KW-0472">Membrane</keyword>
<evidence type="ECO:0000256" key="6">
    <source>
        <dbReference type="ARBA" id="ARBA00022989"/>
    </source>
</evidence>
<dbReference type="GO" id="GO:0030420">
    <property type="term" value="P:establishment of competence for transformation"/>
    <property type="evidence" value="ECO:0007669"/>
    <property type="project" value="UniProtKB-KW"/>
</dbReference>
<dbReference type="NCBIfam" id="TIGR02532">
    <property type="entry name" value="IV_pilin_GFxxxE"/>
    <property type="match status" value="1"/>
</dbReference>
<protein>
    <recommendedName>
        <fullName evidence="13">Competence protein ComGC</fullName>
    </recommendedName>
</protein>
<keyword evidence="12" id="KW-1185">Reference proteome</keyword>
<keyword evidence="8" id="KW-0178">Competence</keyword>
<dbReference type="GO" id="GO:0005886">
    <property type="term" value="C:plasma membrane"/>
    <property type="evidence" value="ECO:0007669"/>
    <property type="project" value="UniProtKB-SubCell"/>
</dbReference>
<evidence type="ECO:0000313" key="12">
    <source>
        <dbReference type="Proteomes" id="UP000051054"/>
    </source>
</evidence>
<gene>
    <name evidence="11" type="ORF">FC40_GL000411</name>
</gene>
<dbReference type="InterPro" id="IPR016940">
    <property type="entry name" value="ComGC"/>
</dbReference>
<evidence type="ECO:0000256" key="1">
    <source>
        <dbReference type="ARBA" id="ARBA00004162"/>
    </source>
</evidence>
<evidence type="ECO:0000256" key="5">
    <source>
        <dbReference type="ARBA" id="ARBA00022692"/>
    </source>
</evidence>
<dbReference type="Proteomes" id="UP000051054">
    <property type="component" value="Unassembled WGS sequence"/>
</dbReference>
<comment type="similarity">
    <text evidence="9">Belongs to the ComGC family.</text>
</comment>
<evidence type="ECO:0000256" key="7">
    <source>
        <dbReference type="ARBA" id="ARBA00023136"/>
    </source>
</evidence>
<keyword evidence="6 10" id="KW-1133">Transmembrane helix</keyword>
<keyword evidence="4" id="KW-0488">Methylation</keyword>
<proteinExistence type="inferred from homology"/>
<sequence>MEKINRKLKGFTLIEMAIVLFIISLLILIVLPNIGMQRKHADSINGKALQTQLNTQAQLYMDEKNVTSVSIEQLASENYLSEDQAQQIRKKKLEIQVDGEQ</sequence>
<dbReference type="InterPro" id="IPR045584">
    <property type="entry name" value="Pilin-like"/>
</dbReference>
<dbReference type="RefSeq" id="WP_025022532.1">
    <property type="nucleotide sequence ID" value="NZ_AZGD01000081.1"/>
</dbReference>
<evidence type="ECO:0000256" key="8">
    <source>
        <dbReference type="ARBA" id="ARBA00023287"/>
    </source>
</evidence>
<evidence type="ECO:0000256" key="9">
    <source>
        <dbReference type="ARBA" id="ARBA00043982"/>
    </source>
</evidence>
<feature type="transmembrane region" description="Helical" evidence="10">
    <location>
        <begin position="12"/>
        <end position="31"/>
    </location>
</feature>
<dbReference type="AlphaFoldDB" id="A0A0R1WND2"/>
<evidence type="ECO:0000256" key="4">
    <source>
        <dbReference type="ARBA" id="ARBA00022481"/>
    </source>
</evidence>
<dbReference type="eggNOG" id="COG4537">
    <property type="taxonomic scope" value="Bacteria"/>
</dbReference>
<evidence type="ECO:0008006" key="13">
    <source>
        <dbReference type="Google" id="ProtNLM"/>
    </source>
</evidence>
<organism evidence="11 12">
    <name type="scientific">Ligilactobacillus hayakitensis DSM 18933 = JCM 14209</name>
    <dbReference type="NCBI Taxonomy" id="1423755"/>
    <lineage>
        <taxon>Bacteria</taxon>
        <taxon>Bacillati</taxon>
        <taxon>Bacillota</taxon>
        <taxon>Bacilli</taxon>
        <taxon>Lactobacillales</taxon>
        <taxon>Lactobacillaceae</taxon>
        <taxon>Ligilactobacillus</taxon>
    </lineage>
</organism>
<evidence type="ECO:0000256" key="2">
    <source>
        <dbReference type="ARBA" id="ARBA00004241"/>
    </source>
</evidence>
<dbReference type="PATRIC" id="fig|1423755.3.peg.454"/>
<dbReference type="PROSITE" id="PS00409">
    <property type="entry name" value="PROKAR_NTER_METHYL"/>
    <property type="match status" value="1"/>
</dbReference>
<dbReference type="Pfam" id="PF07963">
    <property type="entry name" value="N_methyl"/>
    <property type="match status" value="1"/>
</dbReference>
<dbReference type="STRING" id="1423755.FC40_GL000411"/>
<comment type="subcellular location">
    <subcellularLocation>
        <location evidence="1">Cell membrane</location>
        <topology evidence="1">Single-pass membrane protein</topology>
    </subcellularLocation>
    <subcellularLocation>
        <location evidence="2">Cell surface</location>
    </subcellularLocation>
</comment>
<dbReference type="PIRSF" id="PIRSF029928">
    <property type="entry name" value="Late_competence_ComGC"/>
    <property type="match status" value="1"/>
</dbReference>
<accession>A0A0R1WND2</accession>
<dbReference type="SUPFAM" id="SSF54523">
    <property type="entry name" value="Pili subunits"/>
    <property type="match status" value="1"/>
</dbReference>
<keyword evidence="5 10" id="KW-0812">Transmembrane</keyword>
<dbReference type="EMBL" id="AZGD01000081">
    <property type="protein sequence ID" value="KRM19247.1"/>
    <property type="molecule type" value="Genomic_DNA"/>
</dbReference>
<comment type="caution">
    <text evidence="11">The sequence shown here is derived from an EMBL/GenBank/DDBJ whole genome shotgun (WGS) entry which is preliminary data.</text>
</comment>
<evidence type="ECO:0000256" key="3">
    <source>
        <dbReference type="ARBA" id="ARBA00022475"/>
    </source>
</evidence>
<evidence type="ECO:0000256" key="10">
    <source>
        <dbReference type="SAM" id="Phobius"/>
    </source>
</evidence>
<reference evidence="11 12" key="1">
    <citation type="journal article" date="2015" name="Genome Announc.">
        <title>Expanding the biotechnology potential of lactobacilli through comparative genomics of 213 strains and associated genera.</title>
        <authorList>
            <person name="Sun Z."/>
            <person name="Harris H.M."/>
            <person name="McCann A."/>
            <person name="Guo C."/>
            <person name="Argimon S."/>
            <person name="Zhang W."/>
            <person name="Yang X."/>
            <person name="Jeffery I.B."/>
            <person name="Cooney J.C."/>
            <person name="Kagawa T.F."/>
            <person name="Liu W."/>
            <person name="Song Y."/>
            <person name="Salvetti E."/>
            <person name="Wrobel A."/>
            <person name="Rasinkangas P."/>
            <person name="Parkhill J."/>
            <person name="Rea M.C."/>
            <person name="O'Sullivan O."/>
            <person name="Ritari J."/>
            <person name="Douillard F.P."/>
            <person name="Paul Ross R."/>
            <person name="Yang R."/>
            <person name="Briner A.E."/>
            <person name="Felis G.E."/>
            <person name="de Vos W.M."/>
            <person name="Barrangou R."/>
            <person name="Klaenhammer T.R."/>
            <person name="Caufield P.W."/>
            <person name="Cui Y."/>
            <person name="Zhang H."/>
            <person name="O'Toole P.W."/>
        </authorList>
    </citation>
    <scope>NUCLEOTIDE SEQUENCE [LARGE SCALE GENOMIC DNA]</scope>
    <source>
        <strain evidence="11 12">DSM 18933</strain>
    </source>
</reference>
<dbReference type="InterPro" id="IPR012902">
    <property type="entry name" value="N_methyl_site"/>
</dbReference>